<keyword evidence="3" id="KW-0804">Transcription</keyword>
<accession>A0ABX9TSN2</accession>
<organism evidence="5 6">
    <name type="scientific">Acinetobacter chengduensis</name>
    <dbReference type="NCBI Taxonomy" id="2420890"/>
    <lineage>
        <taxon>Bacteria</taxon>
        <taxon>Pseudomonadati</taxon>
        <taxon>Pseudomonadota</taxon>
        <taxon>Gammaproteobacteria</taxon>
        <taxon>Moraxellales</taxon>
        <taxon>Moraxellaceae</taxon>
        <taxon>Acinetobacter</taxon>
    </lineage>
</organism>
<keyword evidence="6" id="KW-1185">Reference proteome</keyword>
<evidence type="ECO:0000313" key="6">
    <source>
        <dbReference type="Proteomes" id="UP000280271"/>
    </source>
</evidence>
<evidence type="ECO:0000256" key="1">
    <source>
        <dbReference type="ARBA" id="ARBA00023015"/>
    </source>
</evidence>
<dbReference type="InterPro" id="IPR010982">
    <property type="entry name" value="Lambda_DNA-bd_dom_sf"/>
</dbReference>
<dbReference type="PANTHER" id="PTHR40661:SF3">
    <property type="entry name" value="FELS-1 PROPHAGE TRANSCRIPTIONAL REGULATOR"/>
    <property type="match status" value="1"/>
</dbReference>
<reference evidence="5 6" key="1">
    <citation type="submission" date="2018-09" db="EMBL/GenBank/DDBJ databases">
        <title>The draft genome of Acinetobacter sp. strains.</title>
        <authorList>
            <person name="Qin J."/>
            <person name="Feng Y."/>
            <person name="Zong Z."/>
        </authorList>
    </citation>
    <scope>NUCLEOTIDE SEQUENCE [LARGE SCALE GENOMIC DNA]</scope>
    <source>
        <strain evidence="5 6">WCHAc060005</strain>
    </source>
</reference>
<evidence type="ECO:0000313" key="5">
    <source>
        <dbReference type="EMBL" id="RLL19032.1"/>
    </source>
</evidence>
<keyword evidence="2" id="KW-0238">DNA-binding</keyword>
<evidence type="ECO:0000259" key="4">
    <source>
        <dbReference type="PROSITE" id="PS50943"/>
    </source>
</evidence>
<evidence type="ECO:0000256" key="3">
    <source>
        <dbReference type="ARBA" id="ARBA00023163"/>
    </source>
</evidence>
<name>A0ABX9TSN2_9GAMM</name>
<sequence length="228" mass="26017">MNQQHEIYPQLLTFTERLNYAFSNQPLSQSKVALEVSKEVKFSQPTLSDLLQGKIKSTKRAETLAKVLNTDYQWLVTGIASTEQTDATSLVNVPLLEDFETYVNIKPRVLIKKPAPHVQLDIRALSKREVNFFNARYIPMPDKGLGNLINEDSPVFFDKSHTLIEDGLSYVIAHGGIIQVRQLYNMPMGSIRVNALDDQYESFVLDINKQEEQLFQVLGMVFAVLNYY</sequence>
<proteinExistence type="predicted"/>
<evidence type="ECO:0000256" key="2">
    <source>
        <dbReference type="ARBA" id="ARBA00023125"/>
    </source>
</evidence>
<dbReference type="PROSITE" id="PS50943">
    <property type="entry name" value="HTH_CROC1"/>
    <property type="match status" value="1"/>
</dbReference>
<feature type="domain" description="HTH cro/C1-type" evidence="4">
    <location>
        <begin position="35"/>
        <end position="75"/>
    </location>
</feature>
<dbReference type="RefSeq" id="WP_121523587.1">
    <property type="nucleotide sequence ID" value="NZ_RCHC01000019.1"/>
</dbReference>
<protein>
    <recommendedName>
        <fullName evidence="4">HTH cro/C1-type domain-containing protein</fullName>
    </recommendedName>
</protein>
<dbReference type="InterPro" id="IPR001387">
    <property type="entry name" value="Cro/C1-type_HTH"/>
</dbReference>
<keyword evidence="1" id="KW-0805">Transcription regulation</keyword>
<dbReference type="EMBL" id="RCHC01000019">
    <property type="protein sequence ID" value="RLL19032.1"/>
    <property type="molecule type" value="Genomic_DNA"/>
</dbReference>
<dbReference type="Gene3D" id="1.10.260.40">
    <property type="entry name" value="lambda repressor-like DNA-binding domains"/>
    <property type="match status" value="1"/>
</dbReference>
<comment type="caution">
    <text evidence="5">The sequence shown here is derived from an EMBL/GenBank/DDBJ whole genome shotgun (WGS) entry which is preliminary data.</text>
</comment>
<dbReference type="PANTHER" id="PTHR40661">
    <property type="match status" value="1"/>
</dbReference>
<gene>
    <name evidence="5" type="ORF">D9K81_14865</name>
</gene>
<dbReference type="Proteomes" id="UP000280271">
    <property type="component" value="Unassembled WGS sequence"/>
</dbReference>